<dbReference type="Proteomes" id="UP000256971">
    <property type="component" value="Chromosome"/>
</dbReference>
<feature type="region of interest" description="Disordered" evidence="1">
    <location>
        <begin position="42"/>
        <end position="72"/>
    </location>
</feature>
<keyword evidence="3" id="KW-1185">Reference proteome</keyword>
<feature type="compositionally biased region" description="Basic and acidic residues" evidence="1">
    <location>
        <begin position="49"/>
        <end position="68"/>
    </location>
</feature>
<organism evidence="2 3">
    <name type="scientific">Thalassospira indica</name>
    <dbReference type="NCBI Taxonomy" id="1891279"/>
    <lineage>
        <taxon>Bacteria</taxon>
        <taxon>Pseudomonadati</taxon>
        <taxon>Pseudomonadota</taxon>
        <taxon>Alphaproteobacteria</taxon>
        <taxon>Rhodospirillales</taxon>
        <taxon>Thalassospiraceae</taxon>
        <taxon>Thalassospira</taxon>
    </lineage>
</organism>
<evidence type="ECO:0000313" key="2">
    <source>
        <dbReference type="EMBL" id="AXO13775.1"/>
    </source>
</evidence>
<evidence type="ECO:0000313" key="3">
    <source>
        <dbReference type="Proteomes" id="UP000256971"/>
    </source>
</evidence>
<name>A0ABM6XVT6_9PROT</name>
<accession>A0ABM6XVT6</accession>
<protein>
    <submittedName>
        <fullName evidence="2">Phage virion morphogenesis protein</fullName>
    </submittedName>
</protein>
<dbReference type="Pfam" id="PF05069">
    <property type="entry name" value="Phage_tail_S"/>
    <property type="match status" value="1"/>
</dbReference>
<dbReference type="RefSeq" id="WP_064787310.1">
    <property type="nucleotide sequence ID" value="NZ_CP031555.1"/>
</dbReference>
<dbReference type="NCBIfam" id="TIGR01635">
    <property type="entry name" value="tail_comp_S"/>
    <property type="match status" value="1"/>
</dbReference>
<gene>
    <name evidence="2" type="ORF">DY252_05715</name>
</gene>
<dbReference type="EMBL" id="CP031555">
    <property type="protein sequence ID" value="AXO13775.1"/>
    <property type="molecule type" value="Genomic_DNA"/>
</dbReference>
<dbReference type="InterPro" id="IPR006522">
    <property type="entry name" value="Phage_virion_morphogenesis"/>
</dbReference>
<proteinExistence type="predicted"/>
<sequence>MAKAELHGFEQFDAWIESAIRALSPAGRKTLLRDIAREVRRRNQQRITKQQDPDGNKWQPRKPDREGNIRGAKKMMLGFRKARRMRIETTPSHAAVGFRGKTSQIASVHHYGAVDYVEKGGPRVKYPERRLLGIPTEDLHLIRQKLIDAIVSGK</sequence>
<reference evidence="2 3" key="1">
    <citation type="submission" date="2018-08" db="EMBL/GenBank/DDBJ databases">
        <title>Complete genome sequence of type strain Thalassospira indica MCCC 1A01103T, isolated from isolated from deep seawater of the Indian Ocean.</title>
        <authorList>
            <person name="Liu Y."/>
        </authorList>
    </citation>
    <scope>NUCLEOTIDE SEQUENCE [LARGE SCALE GENOMIC DNA]</scope>
    <source>
        <strain evidence="2 3">PB8BT</strain>
    </source>
</reference>
<evidence type="ECO:0000256" key="1">
    <source>
        <dbReference type="SAM" id="MobiDB-lite"/>
    </source>
</evidence>